<feature type="domain" description="C2H2-type" evidence="12">
    <location>
        <begin position="362"/>
        <end position="389"/>
    </location>
</feature>
<dbReference type="InterPro" id="IPR013087">
    <property type="entry name" value="Znf_C2H2_type"/>
</dbReference>
<proteinExistence type="predicted"/>
<dbReference type="GO" id="GO:0048813">
    <property type="term" value="P:dendrite morphogenesis"/>
    <property type="evidence" value="ECO:0007669"/>
    <property type="project" value="UniProtKB-ARBA"/>
</dbReference>
<dbReference type="CDD" id="cd18315">
    <property type="entry name" value="BTB_POZ_BAB-like"/>
    <property type="match status" value="1"/>
</dbReference>
<dbReference type="GO" id="GO:0035167">
    <property type="term" value="P:larval lymph gland hemopoiesis"/>
    <property type="evidence" value="ECO:0007669"/>
    <property type="project" value="UniProtKB-ARBA"/>
</dbReference>
<dbReference type="SUPFAM" id="SSF54695">
    <property type="entry name" value="POZ domain"/>
    <property type="match status" value="1"/>
</dbReference>
<dbReference type="Pfam" id="PF00651">
    <property type="entry name" value="BTB"/>
    <property type="match status" value="1"/>
</dbReference>
<reference evidence="13" key="1">
    <citation type="submission" date="2015-12" db="EMBL/GenBank/DDBJ databases">
        <title>De novo transcriptome assembly of four potential Pierce s Disease insect vectors from Arizona vineyards.</title>
        <authorList>
            <person name="Tassone E.E."/>
        </authorList>
    </citation>
    <scope>NUCLEOTIDE SEQUENCE</scope>
</reference>
<evidence type="ECO:0000313" key="13">
    <source>
        <dbReference type="EMBL" id="JAS25756.1"/>
    </source>
</evidence>
<keyword evidence="9" id="KW-0479">Metal-binding</keyword>
<accession>A0A1B6DJ87</accession>
<dbReference type="InterPro" id="IPR011333">
    <property type="entry name" value="SKP1/BTB/POZ_sf"/>
</dbReference>
<evidence type="ECO:0000259" key="12">
    <source>
        <dbReference type="PROSITE" id="PS50157"/>
    </source>
</evidence>
<feature type="compositionally biased region" description="Polar residues" evidence="10">
    <location>
        <begin position="115"/>
        <end position="132"/>
    </location>
</feature>
<keyword evidence="9" id="KW-0862">Zinc</keyword>
<evidence type="ECO:0000256" key="5">
    <source>
        <dbReference type="ARBA" id="ARBA00023015"/>
    </source>
</evidence>
<keyword evidence="5" id="KW-0805">Transcription regulation</keyword>
<keyword evidence="6" id="KW-0804">Transcription</keyword>
<comment type="function">
    <text evidence="8">Putative transcription factor required for axon growth and guidance in the central and peripheral nervous systems. Repels CNS axons away from the midline by promoting the expression of the midline repellent sli and its receptor robo.</text>
</comment>
<dbReference type="AlphaFoldDB" id="A0A1B6DJ87"/>
<evidence type="ECO:0000256" key="4">
    <source>
        <dbReference type="ARBA" id="ARBA00022902"/>
    </source>
</evidence>
<dbReference type="InterPro" id="IPR036236">
    <property type="entry name" value="Znf_C2H2_sf"/>
</dbReference>
<keyword evidence="3" id="KW-0221">Differentiation</keyword>
<dbReference type="InterPro" id="IPR000210">
    <property type="entry name" value="BTB/POZ_dom"/>
</dbReference>
<evidence type="ECO:0000259" key="11">
    <source>
        <dbReference type="PROSITE" id="PS50097"/>
    </source>
</evidence>
<keyword evidence="9" id="KW-0863">Zinc-finger</keyword>
<dbReference type="EMBL" id="GEDC01011542">
    <property type="protein sequence ID" value="JAS25756.1"/>
    <property type="molecule type" value="Transcribed_RNA"/>
</dbReference>
<dbReference type="InterPro" id="IPR051095">
    <property type="entry name" value="Dros_DevTransReg"/>
</dbReference>
<dbReference type="PANTHER" id="PTHR23110">
    <property type="entry name" value="BTB DOMAIN TRANSCRIPTION FACTOR"/>
    <property type="match status" value="1"/>
</dbReference>
<dbReference type="GO" id="GO:0045476">
    <property type="term" value="P:nurse cell apoptotic process"/>
    <property type="evidence" value="ECO:0007669"/>
    <property type="project" value="UniProtKB-ARBA"/>
</dbReference>
<comment type="subcellular location">
    <subcellularLocation>
        <location evidence="1">Nucleus</location>
    </subcellularLocation>
</comment>
<dbReference type="GO" id="GO:0007526">
    <property type="term" value="P:larval somatic muscle development"/>
    <property type="evidence" value="ECO:0007669"/>
    <property type="project" value="UniProtKB-ARBA"/>
</dbReference>
<feature type="region of interest" description="Disordered" evidence="10">
    <location>
        <begin position="115"/>
        <end position="242"/>
    </location>
</feature>
<keyword evidence="4" id="KW-0524">Neurogenesis</keyword>
<sequence>MSSIDLFCLKWTSHESTLISKLDALLSNENFCDCTLAAEGQHLNVHKFVLSACSPYFESLLNLYPTERPIIILKDITYDELKAMVEYMYKGEVNILQDQLDTFIKSAESLQISGLSGNDNDNKIANSSQIESLSRKPSVPPPAPQIMVKSSPAPTVARRGSDSSRDGATSPSLRKKRRMQQLSNGEDANQTISVTRKTPNAQSTPVNVPSTPVTIPSPIVPDLANPKSEYDQSDPVPPESGLLKEKIEPMTEILLEPKTEYIEYLNDDADIEDLTLDDDEDDEINMSEQAGPSHETDQNYDWSMTGEQIGSGDEVFMAASNAVNAQRDAQDFVSPIPLNGFEIVNYSSRRRRSFTNEIIGNNFCLKCGKKYKYLRGLQQHLKYECGKEPTFKCPYCPKVCSQPVNLKTHLKRCKCYKGNEFVVL</sequence>
<dbReference type="Gene3D" id="3.30.160.60">
    <property type="entry name" value="Classic Zinc Finger"/>
    <property type="match status" value="1"/>
</dbReference>
<dbReference type="GO" id="GO:0045467">
    <property type="term" value="P:R7 cell development"/>
    <property type="evidence" value="ECO:0007669"/>
    <property type="project" value="UniProtKB-ARBA"/>
</dbReference>
<dbReference type="GO" id="GO:0006357">
    <property type="term" value="P:regulation of transcription by RNA polymerase II"/>
    <property type="evidence" value="ECO:0007669"/>
    <property type="project" value="TreeGrafter"/>
</dbReference>
<dbReference type="PROSITE" id="PS50097">
    <property type="entry name" value="BTB"/>
    <property type="match status" value="1"/>
</dbReference>
<dbReference type="PROSITE" id="PS50157">
    <property type="entry name" value="ZINC_FINGER_C2H2_2"/>
    <property type="match status" value="1"/>
</dbReference>
<dbReference type="GO" id="GO:0007464">
    <property type="term" value="P:R3/R4 cell fate commitment"/>
    <property type="evidence" value="ECO:0007669"/>
    <property type="project" value="UniProtKB-ARBA"/>
</dbReference>
<dbReference type="Gene3D" id="3.30.710.10">
    <property type="entry name" value="Potassium Channel Kv1.1, Chain A"/>
    <property type="match status" value="1"/>
</dbReference>
<dbReference type="GO" id="GO:0008406">
    <property type="term" value="P:gonad development"/>
    <property type="evidence" value="ECO:0007669"/>
    <property type="project" value="UniProtKB-ARBA"/>
</dbReference>
<feature type="domain" description="BTB" evidence="11">
    <location>
        <begin position="32"/>
        <end position="97"/>
    </location>
</feature>
<evidence type="ECO:0000256" key="1">
    <source>
        <dbReference type="ARBA" id="ARBA00004123"/>
    </source>
</evidence>
<dbReference type="GO" id="GO:0008270">
    <property type="term" value="F:zinc ion binding"/>
    <property type="evidence" value="ECO:0007669"/>
    <property type="project" value="UniProtKB-KW"/>
</dbReference>
<dbReference type="GO" id="GO:0005634">
    <property type="term" value="C:nucleus"/>
    <property type="evidence" value="ECO:0007669"/>
    <property type="project" value="UniProtKB-SubCell"/>
</dbReference>
<keyword evidence="7" id="KW-0539">Nucleus</keyword>
<evidence type="ECO:0000256" key="10">
    <source>
        <dbReference type="SAM" id="MobiDB-lite"/>
    </source>
</evidence>
<evidence type="ECO:0000256" key="8">
    <source>
        <dbReference type="ARBA" id="ARBA00037382"/>
    </source>
</evidence>
<evidence type="ECO:0000256" key="9">
    <source>
        <dbReference type="PROSITE-ProRule" id="PRU00042"/>
    </source>
</evidence>
<evidence type="ECO:0000256" key="2">
    <source>
        <dbReference type="ARBA" id="ARBA00022473"/>
    </source>
</evidence>
<organism evidence="13">
    <name type="scientific">Clastoptera arizonana</name>
    <name type="common">Arizona spittle bug</name>
    <dbReference type="NCBI Taxonomy" id="38151"/>
    <lineage>
        <taxon>Eukaryota</taxon>
        <taxon>Metazoa</taxon>
        <taxon>Ecdysozoa</taxon>
        <taxon>Arthropoda</taxon>
        <taxon>Hexapoda</taxon>
        <taxon>Insecta</taxon>
        <taxon>Pterygota</taxon>
        <taxon>Neoptera</taxon>
        <taxon>Paraneoptera</taxon>
        <taxon>Hemiptera</taxon>
        <taxon>Auchenorrhyncha</taxon>
        <taxon>Cercopoidea</taxon>
        <taxon>Clastopteridae</taxon>
        <taxon>Clastoptera</taxon>
    </lineage>
</organism>
<dbReference type="GO" id="GO:0016199">
    <property type="term" value="P:axon midline choice point recognition"/>
    <property type="evidence" value="ECO:0007669"/>
    <property type="project" value="UniProtKB-ARBA"/>
</dbReference>
<evidence type="ECO:0008006" key="14">
    <source>
        <dbReference type="Google" id="ProtNLM"/>
    </source>
</evidence>
<feature type="compositionally biased region" description="Polar residues" evidence="10">
    <location>
        <begin position="180"/>
        <end position="214"/>
    </location>
</feature>
<protein>
    <recommendedName>
        <fullName evidence="14">BTB domain-containing protein</fullName>
    </recommendedName>
</protein>
<dbReference type="Pfam" id="PF00096">
    <property type="entry name" value="zf-C2H2"/>
    <property type="match status" value="1"/>
</dbReference>
<dbReference type="SUPFAM" id="SSF57667">
    <property type="entry name" value="beta-beta-alpha zinc fingers"/>
    <property type="match status" value="1"/>
</dbReference>
<dbReference type="PANTHER" id="PTHR23110:SF111">
    <property type="entry name" value="LONGITUDINALS LACKING PROTEIN, ISOFORMS F_I_K_T"/>
    <property type="match status" value="1"/>
</dbReference>
<evidence type="ECO:0000256" key="7">
    <source>
        <dbReference type="ARBA" id="ARBA00023242"/>
    </source>
</evidence>
<name>A0A1B6DJ87_9HEMI</name>
<keyword evidence="2" id="KW-0217">Developmental protein</keyword>
<dbReference type="SMART" id="SM00225">
    <property type="entry name" value="BTB"/>
    <property type="match status" value="1"/>
</dbReference>
<gene>
    <name evidence="13" type="ORF">g.23072</name>
</gene>
<evidence type="ECO:0000256" key="6">
    <source>
        <dbReference type="ARBA" id="ARBA00023163"/>
    </source>
</evidence>
<evidence type="ECO:0000256" key="3">
    <source>
        <dbReference type="ARBA" id="ARBA00022782"/>
    </source>
</evidence>